<dbReference type="Proteomes" id="UP000800036">
    <property type="component" value="Unassembled WGS sequence"/>
</dbReference>
<dbReference type="Pfam" id="PF00487">
    <property type="entry name" value="FA_desaturase"/>
    <property type="match status" value="1"/>
</dbReference>
<dbReference type="GO" id="GO:0006629">
    <property type="term" value="P:lipid metabolic process"/>
    <property type="evidence" value="ECO:0007669"/>
    <property type="project" value="InterPro"/>
</dbReference>
<dbReference type="OrthoDB" id="1470350at2759"/>
<evidence type="ECO:0000259" key="2">
    <source>
        <dbReference type="Pfam" id="PF00487"/>
    </source>
</evidence>
<name>A0A6A5VGI8_9PLEO</name>
<reference evidence="3" key="1">
    <citation type="journal article" date="2020" name="Stud. Mycol.">
        <title>101 Dothideomycetes genomes: a test case for predicting lifestyles and emergence of pathogens.</title>
        <authorList>
            <person name="Haridas S."/>
            <person name="Albert R."/>
            <person name="Binder M."/>
            <person name="Bloem J."/>
            <person name="Labutti K."/>
            <person name="Salamov A."/>
            <person name="Andreopoulos B."/>
            <person name="Baker S."/>
            <person name="Barry K."/>
            <person name="Bills G."/>
            <person name="Bluhm B."/>
            <person name="Cannon C."/>
            <person name="Castanera R."/>
            <person name="Culley D."/>
            <person name="Daum C."/>
            <person name="Ezra D."/>
            <person name="Gonzalez J."/>
            <person name="Henrissat B."/>
            <person name="Kuo A."/>
            <person name="Liang C."/>
            <person name="Lipzen A."/>
            <person name="Lutzoni F."/>
            <person name="Magnuson J."/>
            <person name="Mondo S."/>
            <person name="Nolan M."/>
            <person name="Ohm R."/>
            <person name="Pangilinan J."/>
            <person name="Park H.-J."/>
            <person name="Ramirez L."/>
            <person name="Alfaro M."/>
            <person name="Sun H."/>
            <person name="Tritt A."/>
            <person name="Yoshinaga Y."/>
            <person name="Zwiers L.-H."/>
            <person name="Turgeon B."/>
            <person name="Goodwin S."/>
            <person name="Spatafora J."/>
            <person name="Crous P."/>
            <person name="Grigoriev I."/>
        </authorList>
    </citation>
    <scope>NUCLEOTIDE SEQUENCE</scope>
    <source>
        <strain evidence="3">CBS 107.79</strain>
    </source>
</reference>
<accession>A0A6A5VGI8</accession>
<organism evidence="3 4">
    <name type="scientific">Bimuria novae-zelandiae CBS 107.79</name>
    <dbReference type="NCBI Taxonomy" id="1447943"/>
    <lineage>
        <taxon>Eukaryota</taxon>
        <taxon>Fungi</taxon>
        <taxon>Dikarya</taxon>
        <taxon>Ascomycota</taxon>
        <taxon>Pezizomycotina</taxon>
        <taxon>Dothideomycetes</taxon>
        <taxon>Pleosporomycetidae</taxon>
        <taxon>Pleosporales</taxon>
        <taxon>Massarineae</taxon>
        <taxon>Didymosphaeriaceae</taxon>
        <taxon>Bimuria</taxon>
    </lineage>
</organism>
<protein>
    <submittedName>
        <fullName evidence="3">Fatty acid desaturas-like protein</fullName>
    </submittedName>
</protein>
<evidence type="ECO:0000313" key="3">
    <source>
        <dbReference type="EMBL" id="KAF1975519.1"/>
    </source>
</evidence>
<dbReference type="EMBL" id="ML976670">
    <property type="protein sequence ID" value="KAF1975519.1"/>
    <property type="molecule type" value="Genomic_DNA"/>
</dbReference>
<evidence type="ECO:0000256" key="1">
    <source>
        <dbReference type="SAM" id="MobiDB-lite"/>
    </source>
</evidence>
<sequence length="445" mass="52163">MVNLYFQPDAQLTTQDRLVLDLLQKDYEKHKKSNGQSAEESDDSGNKHTRFDSASPEDAQDAEEQALALMKELNNPTSDKFEPTVFVTVDYPNITNPLLRKYIIEPYVRWARSVVRVDTDVVMLTHLFLYLTTSIPSAIYLFYNFHWWHGPLHSAMQLYYMGSYTLMMHQHIHMRGILNKAYAAIDLAFPYIMDPLMGHSWNSYYFHHVKHHHVEGNGPNDLSSTIRYQRDDVWHFLHYLGRFYFLIWFDLPRYFLGKRKPDLALKAGGCELASYVFMYTMFTYVDARATCFVFLLPLAIMRLGMMVGNWGQHAFVDELEPDSDFRSSITVIDVASNRYCFNDGYHTSHHLNPMRHWRDHPIVFLAQKSTYASEHALVFYNIDYLMITLSLLAKNYEHLARCLVPMGDQMSLSMEERAEMLRSKTRKFSEEEIAAKWGKQFARLK</sequence>
<keyword evidence="4" id="KW-1185">Reference proteome</keyword>
<dbReference type="PANTHER" id="PTHR36459">
    <property type="entry name" value="ORF"/>
    <property type="match status" value="1"/>
</dbReference>
<feature type="region of interest" description="Disordered" evidence="1">
    <location>
        <begin position="29"/>
        <end position="57"/>
    </location>
</feature>
<evidence type="ECO:0000313" key="4">
    <source>
        <dbReference type="Proteomes" id="UP000800036"/>
    </source>
</evidence>
<feature type="domain" description="Fatty acid desaturase" evidence="2">
    <location>
        <begin position="146"/>
        <end position="364"/>
    </location>
</feature>
<dbReference type="InterPro" id="IPR005804">
    <property type="entry name" value="FA_desaturase_dom"/>
</dbReference>
<dbReference type="PANTHER" id="PTHR36459:SF1">
    <property type="entry name" value="FATTY ACID DESATURASE DOMAIN-CONTAINING PROTEIN-RELATED"/>
    <property type="match status" value="1"/>
</dbReference>
<gene>
    <name evidence="3" type="ORF">BU23DRAFT_530052</name>
</gene>
<proteinExistence type="predicted"/>
<dbReference type="AlphaFoldDB" id="A0A6A5VGI8"/>